<proteinExistence type="inferred from homology"/>
<evidence type="ECO:0000256" key="12">
    <source>
        <dbReference type="RuleBase" id="RU361240"/>
    </source>
</evidence>
<evidence type="ECO:0000313" key="15">
    <source>
        <dbReference type="Proteomes" id="UP000799324"/>
    </source>
</evidence>
<dbReference type="GO" id="GO:0046872">
    <property type="term" value="F:metal ion binding"/>
    <property type="evidence" value="ECO:0007669"/>
    <property type="project" value="UniProtKB-KW"/>
</dbReference>
<reference evidence="14" key="1">
    <citation type="journal article" date="2020" name="Stud. Mycol.">
        <title>101 Dothideomycetes genomes: a test case for predicting lifestyles and emergence of pathogens.</title>
        <authorList>
            <person name="Haridas S."/>
            <person name="Albert R."/>
            <person name="Binder M."/>
            <person name="Bloem J."/>
            <person name="Labutti K."/>
            <person name="Salamov A."/>
            <person name="Andreopoulos B."/>
            <person name="Baker S."/>
            <person name="Barry K."/>
            <person name="Bills G."/>
            <person name="Bluhm B."/>
            <person name="Cannon C."/>
            <person name="Castanera R."/>
            <person name="Culley D."/>
            <person name="Daum C."/>
            <person name="Ezra D."/>
            <person name="Gonzalez J."/>
            <person name="Henrissat B."/>
            <person name="Kuo A."/>
            <person name="Liang C."/>
            <person name="Lipzen A."/>
            <person name="Lutzoni F."/>
            <person name="Magnuson J."/>
            <person name="Mondo S."/>
            <person name="Nolan M."/>
            <person name="Ohm R."/>
            <person name="Pangilinan J."/>
            <person name="Park H.-J."/>
            <person name="Ramirez L."/>
            <person name="Alfaro M."/>
            <person name="Sun H."/>
            <person name="Tritt A."/>
            <person name="Yoshinaga Y."/>
            <person name="Zwiers L.-H."/>
            <person name="Turgeon B."/>
            <person name="Goodwin S."/>
            <person name="Spatafora J."/>
            <person name="Crous P."/>
            <person name="Grigoriev I."/>
        </authorList>
    </citation>
    <scope>NUCLEOTIDE SEQUENCE</scope>
    <source>
        <strain evidence="14">CBS 122681</strain>
    </source>
</reference>
<dbReference type="AlphaFoldDB" id="A0A6A6TDV1"/>
<feature type="signal peptide" evidence="12">
    <location>
        <begin position="1"/>
        <end position="18"/>
    </location>
</feature>
<keyword evidence="10 14" id="KW-0482">Metalloprotease</keyword>
<keyword evidence="6 12" id="KW-0479">Metal-binding</keyword>
<dbReference type="InterPro" id="IPR013783">
    <property type="entry name" value="Ig-like_fold"/>
</dbReference>
<dbReference type="EC" id="3.4.-.-" evidence="12"/>
<name>A0A6A6TDV1_9PLEO</name>
<evidence type="ECO:0000256" key="8">
    <source>
        <dbReference type="ARBA" id="ARBA00022801"/>
    </source>
</evidence>
<dbReference type="GO" id="GO:0006508">
    <property type="term" value="P:proteolysis"/>
    <property type="evidence" value="ECO:0007669"/>
    <property type="project" value="UniProtKB-KW"/>
</dbReference>
<keyword evidence="5 12" id="KW-0645">Protease</keyword>
<organism evidence="14 15">
    <name type="scientific">Lophiostoma macrostomum CBS 122681</name>
    <dbReference type="NCBI Taxonomy" id="1314788"/>
    <lineage>
        <taxon>Eukaryota</taxon>
        <taxon>Fungi</taxon>
        <taxon>Dikarya</taxon>
        <taxon>Ascomycota</taxon>
        <taxon>Pezizomycotina</taxon>
        <taxon>Dothideomycetes</taxon>
        <taxon>Pleosporomycetidae</taxon>
        <taxon>Pleosporales</taxon>
        <taxon>Lophiostomataceae</taxon>
        <taxon>Lophiostoma</taxon>
    </lineage>
</organism>
<keyword evidence="15" id="KW-1185">Reference proteome</keyword>
<dbReference type="PANTHER" id="PTHR12147:SF26">
    <property type="entry name" value="PEPTIDASE M28 DOMAIN-CONTAINING PROTEIN"/>
    <property type="match status" value="1"/>
</dbReference>
<evidence type="ECO:0000256" key="9">
    <source>
        <dbReference type="ARBA" id="ARBA00022833"/>
    </source>
</evidence>
<dbReference type="SUPFAM" id="SSF53187">
    <property type="entry name" value="Zn-dependent exopeptidases"/>
    <property type="match status" value="1"/>
</dbReference>
<dbReference type="EMBL" id="MU004317">
    <property type="protein sequence ID" value="KAF2658175.1"/>
    <property type="molecule type" value="Genomic_DNA"/>
</dbReference>
<dbReference type="InterPro" id="IPR036116">
    <property type="entry name" value="FN3_sf"/>
</dbReference>
<dbReference type="CDD" id="cd00063">
    <property type="entry name" value="FN3"/>
    <property type="match status" value="1"/>
</dbReference>
<keyword evidence="9 12" id="KW-0862">Zinc</keyword>
<evidence type="ECO:0000256" key="2">
    <source>
        <dbReference type="ARBA" id="ARBA00004613"/>
    </source>
</evidence>
<comment type="similarity">
    <text evidence="3">Belongs to the peptidase M28 family. M28B subfamily.</text>
</comment>
<comment type="cofactor">
    <cofactor evidence="1">
        <name>Zn(2+)</name>
        <dbReference type="ChEBI" id="CHEBI:29105"/>
    </cofactor>
</comment>
<keyword evidence="7 12" id="KW-0732">Signal</keyword>
<evidence type="ECO:0000256" key="6">
    <source>
        <dbReference type="ARBA" id="ARBA00022723"/>
    </source>
</evidence>
<dbReference type="OrthoDB" id="10013407at2759"/>
<evidence type="ECO:0000256" key="1">
    <source>
        <dbReference type="ARBA" id="ARBA00001947"/>
    </source>
</evidence>
<dbReference type="Proteomes" id="UP000799324">
    <property type="component" value="Unassembled WGS sequence"/>
</dbReference>
<evidence type="ECO:0000313" key="14">
    <source>
        <dbReference type="EMBL" id="KAF2658175.1"/>
    </source>
</evidence>
<evidence type="ECO:0000256" key="10">
    <source>
        <dbReference type="ARBA" id="ARBA00023049"/>
    </source>
</evidence>
<dbReference type="SUPFAM" id="SSF49265">
    <property type="entry name" value="Fibronectin type III"/>
    <property type="match status" value="1"/>
</dbReference>
<keyword evidence="4" id="KW-0964">Secreted</keyword>
<protein>
    <recommendedName>
        <fullName evidence="12">Peptide hydrolase</fullName>
        <ecNumber evidence="12">3.4.-.-</ecNumber>
    </recommendedName>
</protein>
<evidence type="ECO:0000256" key="3">
    <source>
        <dbReference type="ARBA" id="ARBA00005634"/>
    </source>
</evidence>
<comment type="subcellular location">
    <subcellularLocation>
        <location evidence="2">Secreted</location>
    </subcellularLocation>
</comment>
<dbReference type="Gene3D" id="2.60.40.10">
    <property type="entry name" value="Immunoglobulins"/>
    <property type="match status" value="1"/>
</dbReference>
<feature type="domain" description="Fibronectin type-III" evidence="13">
    <location>
        <begin position="393"/>
        <end position="483"/>
    </location>
</feature>
<accession>A0A6A6TDV1</accession>
<gene>
    <name evidence="14" type="ORF">K491DRAFT_593468</name>
</gene>
<dbReference type="InterPro" id="IPR003961">
    <property type="entry name" value="FN3_dom"/>
</dbReference>
<dbReference type="Pfam" id="PF04389">
    <property type="entry name" value="Peptidase_M28"/>
    <property type="match status" value="1"/>
</dbReference>
<dbReference type="GO" id="GO:0008235">
    <property type="term" value="F:metalloexopeptidase activity"/>
    <property type="evidence" value="ECO:0007669"/>
    <property type="project" value="InterPro"/>
</dbReference>
<dbReference type="GO" id="GO:0005576">
    <property type="term" value="C:extracellular region"/>
    <property type="evidence" value="ECO:0007669"/>
    <property type="project" value="UniProtKB-SubCell"/>
</dbReference>
<keyword evidence="8 12" id="KW-0378">Hydrolase</keyword>
<evidence type="ECO:0000256" key="4">
    <source>
        <dbReference type="ARBA" id="ARBA00022525"/>
    </source>
</evidence>
<dbReference type="PROSITE" id="PS50853">
    <property type="entry name" value="FN3"/>
    <property type="match status" value="1"/>
</dbReference>
<evidence type="ECO:0000256" key="7">
    <source>
        <dbReference type="ARBA" id="ARBA00022729"/>
    </source>
</evidence>
<dbReference type="InterPro" id="IPR045175">
    <property type="entry name" value="M28_fam"/>
</dbReference>
<evidence type="ECO:0000259" key="13">
    <source>
        <dbReference type="PROSITE" id="PS50853"/>
    </source>
</evidence>
<feature type="chain" id="PRO_5025714524" description="Peptide hydrolase" evidence="12">
    <location>
        <begin position="19"/>
        <end position="483"/>
    </location>
</feature>
<dbReference type="PANTHER" id="PTHR12147">
    <property type="entry name" value="METALLOPEPTIDASE M28 FAMILY MEMBER"/>
    <property type="match status" value="1"/>
</dbReference>
<dbReference type="Gene3D" id="3.40.630.10">
    <property type="entry name" value="Zn peptidases"/>
    <property type="match status" value="1"/>
</dbReference>
<evidence type="ECO:0000256" key="11">
    <source>
        <dbReference type="ARBA" id="ARBA00023180"/>
    </source>
</evidence>
<sequence length="483" mass="52086">MYRSILSLLSVLLAVVNANELLLPRTLPPAVAANASSYTDCANAAWPPSDVGVELLPQAPDDELKDMLDAISPTNIEKSIKKLVSFGTRHTLSTQNDTQRGIGAARDWIASEFRKYAENSEGRMSVTVPGYIQPIASRIPFPTKISNVLATIEGSEDPSRVYVITGHYDSRVTDVLDYTSDAPGANDDASGTALVSELARILATKKPKSTIILGAVAGEEQGLYGSAFLAQTLKNASVNVEAMLNNDIVGSSTGDRGQKDPYTIRAFAQGPPLTESTTVAATRLQIGGENDSPARELARFSNEVAANDATGMNIAIIYRLDRFLRGGDHSSFLQAGYSAIRYTEPNENFAHQHQDVRVENGTQYGDLIEFVDFEFTARVGKVNLATLWSLSQAPGQVRNVTVDTTALDNNCRLSWVLSNDEAVAGYEVVWRPTTNPLWTHVVDVGKTNTATLPLSKDNVIFGVRAVGTNGYKSPATFPFPAAV</sequence>
<dbReference type="CDD" id="cd05642">
    <property type="entry name" value="M28_like"/>
    <property type="match status" value="1"/>
</dbReference>
<evidence type="ECO:0000256" key="5">
    <source>
        <dbReference type="ARBA" id="ARBA00022670"/>
    </source>
</evidence>
<keyword evidence="11" id="KW-0325">Glycoprotein</keyword>
<dbReference type="InterPro" id="IPR007484">
    <property type="entry name" value="Peptidase_M28"/>
</dbReference>